<sequence length="333" mass="35777">MKRNVLRGTLVAALIGTSVLAVPASAEEAKSEEAKSYEIGMTVADLTNPIWAEVCDEVQKKGEEMGSTFTVVAANNDPSTQVAQIEDFIQQKKDAIIVSAIDINSVESAIKDAQDAGIMVMCYGVHTNTYDVSYTNDNAGAGQLIGEQAAQFINDNYDGKAQVGLLTFYENQECKDRGEAMKKALAENAPDAELVVEDSCVVADKAMTIVENWLQTYPDMKVIMSIGDGGGIGANQAVKAAGKQEGFGIFAVDGTIEALQLMANGDPIKAEVAFGAGWQLGDGIVEVILDSLNNGITEKDQVTPNELVTVDTMEDWLKEWKYEDQIDLSKLSK</sequence>
<feature type="chain" id="PRO_5045682967" evidence="4">
    <location>
        <begin position="22"/>
        <end position="333"/>
    </location>
</feature>
<evidence type="ECO:0000256" key="4">
    <source>
        <dbReference type="SAM" id="SignalP"/>
    </source>
</evidence>
<name>A0ABT2TVQ1_9FIRM</name>
<dbReference type="InterPro" id="IPR028082">
    <property type="entry name" value="Peripla_BP_I"/>
</dbReference>
<dbReference type="SUPFAM" id="SSF53822">
    <property type="entry name" value="Periplasmic binding protein-like I"/>
    <property type="match status" value="1"/>
</dbReference>
<evidence type="ECO:0000256" key="3">
    <source>
        <dbReference type="ARBA" id="ARBA00022729"/>
    </source>
</evidence>
<evidence type="ECO:0000259" key="5">
    <source>
        <dbReference type="Pfam" id="PF13407"/>
    </source>
</evidence>
<dbReference type="Pfam" id="PF13407">
    <property type="entry name" value="Peripla_BP_4"/>
    <property type="match status" value="1"/>
</dbReference>
<accession>A0ABT2TVQ1</accession>
<feature type="signal peptide" evidence="4">
    <location>
        <begin position="1"/>
        <end position="21"/>
    </location>
</feature>
<evidence type="ECO:0000313" key="7">
    <source>
        <dbReference type="Proteomes" id="UP001652409"/>
    </source>
</evidence>
<dbReference type="CDD" id="cd01536">
    <property type="entry name" value="PBP1_ABC_sugar_binding-like"/>
    <property type="match status" value="1"/>
</dbReference>
<evidence type="ECO:0000313" key="6">
    <source>
        <dbReference type="EMBL" id="MCU6766275.1"/>
    </source>
</evidence>
<dbReference type="InterPro" id="IPR025997">
    <property type="entry name" value="SBP_2_dom"/>
</dbReference>
<keyword evidence="3 4" id="KW-0732">Signal</keyword>
<organism evidence="6 7">
    <name type="scientific">Blautia ammoniilytica</name>
    <dbReference type="NCBI Taxonomy" id="2981782"/>
    <lineage>
        <taxon>Bacteria</taxon>
        <taxon>Bacillati</taxon>
        <taxon>Bacillota</taxon>
        <taxon>Clostridia</taxon>
        <taxon>Lachnospirales</taxon>
        <taxon>Lachnospiraceae</taxon>
        <taxon>Blautia</taxon>
    </lineage>
</organism>
<dbReference type="PANTHER" id="PTHR46847">
    <property type="entry name" value="D-ALLOSE-BINDING PERIPLASMIC PROTEIN-RELATED"/>
    <property type="match status" value="1"/>
</dbReference>
<dbReference type="Gene3D" id="3.40.50.2300">
    <property type="match status" value="2"/>
</dbReference>
<dbReference type="EMBL" id="JAOQJL010000027">
    <property type="protein sequence ID" value="MCU6766275.1"/>
    <property type="molecule type" value="Genomic_DNA"/>
</dbReference>
<dbReference type="PANTHER" id="PTHR46847:SF1">
    <property type="entry name" value="D-ALLOSE-BINDING PERIPLASMIC PROTEIN-RELATED"/>
    <property type="match status" value="1"/>
</dbReference>
<dbReference type="RefSeq" id="WP_158422106.1">
    <property type="nucleotide sequence ID" value="NZ_JAOQJL010000027.1"/>
</dbReference>
<dbReference type="Proteomes" id="UP001652409">
    <property type="component" value="Unassembled WGS sequence"/>
</dbReference>
<evidence type="ECO:0000256" key="2">
    <source>
        <dbReference type="ARBA" id="ARBA00007639"/>
    </source>
</evidence>
<comment type="subcellular location">
    <subcellularLocation>
        <location evidence="1">Cell envelope</location>
    </subcellularLocation>
</comment>
<evidence type="ECO:0000256" key="1">
    <source>
        <dbReference type="ARBA" id="ARBA00004196"/>
    </source>
</evidence>
<keyword evidence="7" id="KW-1185">Reference proteome</keyword>
<proteinExistence type="inferred from homology"/>
<feature type="domain" description="Periplasmic binding protein" evidence="5">
    <location>
        <begin position="39"/>
        <end position="266"/>
    </location>
</feature>
<reference evidence="6 7" key="1">
    <citation type="journal article" date="2021" name="ISME Commun">
        <title>Automated analysis of genomic sequences facilitates high-throughput and comprehensive description of bacteria.</title>
        <authorList>
            <person name="Hitch T.C.A."/>
        </authorList>
    </citation>
    <scope>NUCLEOTIDE SEQUENCE [LARGE SCALE GENOMIC DNA]</scope>
    <source>
        <strain evidence="6 7">Sanger_23</strain>
    </source>
</reference>
<comment type="caution">
    <text evidence="6">The sequence shown here is derived from an EMBL/GenBank/DDBJ whole genome shotgun (WGS) entry which is preliminary data.</text>
</comment>
<gene>
    <name evidence="6" type="ORF">OCV61_12755</name>
</gene>
<protein>
    <submittedName>
        <fullName evidence="6">Sugar ABC transporter substrate-binding protein</fullName>
    </submittedName>
</protein>
<comment type="similarity">
    <text evidence="2">Belongs to the bacterial solute-binding protein 2 family.</text>
</comment>